<protein>
    <submittedName>
        <fullName evidence="1">Uncharacterized protein</fullName>
    </submittedName>
</protein>
<sequence>MNGKSKTIFNDNPSIFKYGIVFDGETEDSYSQHYMLDLSQEGLITL</sequence>
<evidence type="ECO:0000313" key="2">
    <source>
        <dbReference type="Proteomes" id="UP000032024"/>
    </source>
</evidence>
<name>A0AAN0TA56_HEYCO</name>
<dbReference type="Proteomes" id="UP000032024">
    <property type="component" value="Chromosome"/>
</dbReference>
<accession>A0AAN0TA56</accession>
<organism evidence="1 2">
    <name type="scientific">Heyndrickxia coagulans</name>
    <name type="common">Weizmannia coagulans</name>
    <dbReference type="NCBI Taxonomy" id="1398"/>
    <lineage>
        <taxon>Bacteria</taxon>
        <taxon>Bacillati</taxon>
        <taxon>Bacillota</taxon>
        <taxon>Bacilli</taxon>
        <taxon>Bacillales</taxon>
        <taxon>Bacillaceae</taxon>
        <taxon>Heyndrickxia</taxon>
    </lineage>
</organism>
<dbReference type="AlphaFoldDB" id="A0AAN0TA56"/>
<gene>
    <name evidence="1" type="ORF">SB48_HM08orf06350</name>
</gene>
<dbReference type="EMBL" id="CP010525">
    <property type="protein sequence ID" value="AJO24814.1"/>
    <property type="molecule type" value="Genomic_DNA"/>
</dbReference>
<reference evidence="2" key="1">
    <citation type="submission" date="2015-01" db="EMBL/GenBank/DDBJ databases">
        <title>Comparative genome analysis of Bacillus coagulans HM-08, Clostridium butyricum HM-68, Bacillus subtilis HM-66 and Bacillus paralicheniformis BL-09.</title>
        <authorList>
            <person name="Zhang H."/>
        </authorList>
    </citation>
    <scope>NUCLEOTIDE SEQUENCE [LARGE SCALE GENOMIC DNA]</scope>
    <source>
        <strain evidence="2">HM-08</strain>
    </source>
</reference>
<keyword evidence="2" id="KW-1185">Reference proteome</keyword>
<evidence type="ECO:0000313" key="1">
    <source>
        <dbReference type="EMBL" id="AJO24814.1"/>
    </source>
</evidence>
<proteinExistence type="predicted"/>